<dbReference type="EMBL" id="PQFF01000372">
    <property type="protein sequence ID" value="RHZ55101.1"/>
    <property type="molecule type" value="Genomic_DNA"/>
</dbReference>
<dbReference type="InterPro" id="IPR010089">
    <property type="entry name" value="Flavoprotein_WrbA-like"/>
</dbReference>
<dbReference type="GO" id="GO:0016020">
    <property type="term" value="C:membrane"/>
    <property type="evidence" value="ECO:0007669"/>
    <property type="project" value="TreeGrafter"/>
</dbReference>
<dbReference type="SUPFAM" id="SSF52218">
    <property type="entry name" value="Flavoproteins"/>
    <property type="match status" value="2"/>
</dbReference>
<dbReference type="FunFam" id="3.40.50.360:FF:000001">
    <property type="entry name" value="NAD(P)H dehydrogenase (Quinone) FQR1-like"/>
    <property type="match status" value="1"/>
</dbReference>
<dbReference type="Gene3D" id="3.40.50.360">
    <property type="match status" value="2"/>
</dbReference>
<dbReference type="Proteomes" id="UP000266861">
    <property type="component" value="Unassembled WGS sequence"/>
</dbReference>
<dbReference type="InterPro" id="IPR029039">
    <property type="entry name" value="Flavoprotein-like_sf"/>
</dbReference>
<proteinExistence type="inferred from homology"/>
<dbReference type="AlphaFoldDB" id="A0A397GVR7"/>
<dbReference type="GO" id="GO:0010181">
    <property type="term" value="F:FMN binding"/>
    <property type="evidence" value="ECO:0007669"/>
    <property type="project" value="InterPro"/>
</dbReference>
<dbReference type="InterPro" id="IPR008254">
    <property type="entry name" value="Flavodoxin/NO_synth"/>
</dbReference>
<dbReference type="STRING" id="1348612.A0A397GVR7"/>
<name>A0A397GVR7_9GLOM</name>
<comment type="caution">
    <text evidence="3">The sequence shown here is derived from an EMBL/GenBank/DDBJ whole genome shotgun (WGS) entry which is preliminary data.</text>
</comment>
<dbReference type="NCBIfam" id="NF002999">
    <property type="entry name" value="PRK03767.1"/>
    <property type="match status" value="1"/>
</dbReference>
<organism evidence="3 4">
    <name type="scientific">Diversispora epigaea</name>
    <dbReference type="NCBI Taxonomy" id="1348612"/>
    <lineage>
        <taxon>Eukaryota</taxon>
        <taxon>Fungi</taxon>
        <taxon>Fungi incertae sedis</taxon>
        <taxon>Mucoromycota</taxon>
        <taxon>Glomeromycotina</taxon>
        <taxon>Glomeromycetes</taxon>
        <taxon>Diversisporales</taxon>
        <taxon>Diversisporaceae</taxon>
        <taxon>Diversispora</taxon>
    </lineage>
</organism>
<comment type="similarity">
    <text evidence="1">Belongs to the WrbA family.</text>
</comment>
<evidence type="ECO:0000256" key="1">
    <source>
        <dbReference type="ARBA" id="ARBA00006961"/>
    </source>
</evidence>
<dbReference type="PROSITE" id="PS50902">
    <property type="entry name" value="FLAVODOXIN_LIKE"/>
    <property type="match status" value="1"/>
</dbReference>
<protein>
    <recommendedName>
        <fullName evidence="2">Flavodoxin-like domain-containing protein</fullName>
    </recommendedName>
</protein>
<dbReference type="NCBIfam" id="TIGR01755">
    <property type="entry name" value="flav_wrbA"/>
    <property type="match status" value="1"/>
</dbReference>
<dbReference type="PANTHER" id="PTHR30546">
    <property type="entry name" value="FLAVODOXIN-RELATED PROTEIN WRBA-RELATED"/>
    <property type="match status" value="1"/>
</dbReference>
<feature type="domain" description="Flavodoxin-like" evidence="2">
    <location>
        <begin position="4"/>
        <end position="192"/>
    </location>
</feature>
<dbReference type="GO" id="GO:0003955">
    <property type="term" value="F:NAD(P)H dehydrogenase (quinone) activity"/>
    <property type="evidence" value="ECO:0007669"/>
    <property type="project" value="InterPro"/>
</dbReference>
<dbReference type="InterPro" id="IPR005025">
    <property type="entry name" value="FMN_Rdtase-like_dom"/>
</dbReference>
<dbReference type="OrthoDB" id="504689at2759"/>
<evidence type="ECO:0000313" key="3">
    <source>
        <dbReference type="EMBL" id="RHZ55101.1"/>
    </source>
</evidence>
<reference evidence="3 4" key="1">
    <citation type="submission" date="2018-08" db="EMBL/GenBank/DDBJ databases">
        <title>Genome and evolution of the arbuscular mycorrhizal fungus Diversispora epigaea (formerly Glomus versiforme) and its bacterial endosymbionts.</title>
        <authorList>
            <person name="Sun X."/>
            <person name="Fei Z."/>
            <person name="Harrison M."/>
        </authorList>
    </citation>
    <scope>NUCLEOTIDE SEQUENCE [LARGE SCALE GENOMIC DNA]</scope>
    <source>
        <strain evidence="3 4">IT104</strain>
    </source>
</reference>
<evidence type="ECO:0000259" key="2">
    <source>
        <dbReference type="PROSITE" id="PS50902"/>
    </source>
</evidence>
<keyword evidence="4" id="KW-1185">Reference proteome</keyword>
<accession>A0A397GVR7</accession>
<dbReference type="Pfam" id="PF03358">
    <property type="entry name" value="FMN_red"/>
    <property type="match status" value="1"/>
</dbReference>
<gene>
    <name evidence="3" type="ORF">Glove_420g78</name>
</gene>
<sequence length="315" mass="34025">MTKIFIVIYTTYTHIYQLALEVKKGVESADPEAEVELFQVPETLPQEVLTKMHAPPKPDIPIITAAKLAEADGFLFGFPTRFGTLPAQFQSFLDSTGQLWLTGALKRKFGGLFFSTAGQHGGQETTAFTSVTYFAHHGVNFVPLSTGLPYQGETSEVIGGSFWGSGTITGSDASRPISEKEKEVARVQGKEFVEIVGTYVRGTKVTGQLWLTGALKRKFGGLFFSTAGQHGGQETTAFTSVTYFAHHGVNFVPLSTGLPYQGETSEVIGGSFWGSGTITGSDASRPISEKEKEVARVQGKEFVEIVGTYVRGTKV</sequence>
<evidence type="ECO:0000313" key="4">
    <source>
        <dbReference type="Proteomes" id="UP000266861"/>
    </source>
</evidence>
<dbReference type="PANTHER" id="PTHR30546:SF23">
    <property type="entry name" value="FLAVOPROTEIN-LIKE PROTEIN YCP4-RELATED"/>
    <property type="match status" value="1"/>
</dbReference>